<dbReference type="Proteomes" id="UP001499933">
    <property type="component" value="Unassembled WGS sequence"/>
</dbReference>
<organism evidence="8 9">
    <name type="scientific">Microbacterium deminutum</name>
    <dbReference type="NCBI Taxonomy" id="344164"/>
    <lineage>
        <taxon>Bacteria</taxon>
        <taxon>Bacillati</taxon>
        <taxon>Actinomycetota</taxon>
        <taxon>Actinomycetes</taxon>
        <taxon>Micrococcales</taxon>
        <taxon>Microbacteriaceae</taxon>
        <taxon>Microbacterium</taxon>
    </lineage>
</organism>
<keyword evidence="5 6" id="KW-0472">Membrane</keyword>
<protein>
    <recommendedName>
        <fullName evidence="7">Cardiolipin synthase N-terminal domain-containing protein</fullName>
    </recommendedName>
</protein>
<keyword evidence="4 6" id="KW-1133">Transmembrane helix</keyword>
<evidence type="ECO:0000313" key="9">
    <source>
        <dbReference type="Proteomes" id="UP001499933"/>
    </source>
</evidence>
<feature type="transmembrane region" description="Helical" evidence="6">
    <location>
        <begin position="47"/>
        <end position="66"/>
    </location>
</feature>
<evidence type="ECO:0000256" key="5">
    <source>
        <dbReference type="ARBA" id="ARBA00023136"/>
    </source>
</evidence>
<reference evidence="8 9" key="1">
    <citation type="journal article" date="2019" name="Int. J. Syst. Evol. Microbiol.">
        <title>The Global Catalogue of Microorganisms (GCM) 10K type strain sequencing project: providing services to taxonomists for standard genome sequencing and annotation.</title>
        <authorList>
            <consortium name="The Broad Institute Genomics Platform"/>
            <consortium name="The Broad Institute Genome Sequencing Center for Infectious Disease"/>
            <person name="Wu L."/>
            <person name="Ma J."/>
        </authorList>
    </citation>
    <scope>NUCLEOTIDE SEQUENCE [LARGE SCALE GENOMIC DNA]</scope>
    <source>
        <strain evidence="8 9">JCM 14901</strain>
    </source>
</reference>
<feature type="domain" description="Cardiolipin synthase N-terminal" evidence="7">
    <location>
        <begin position="26"/>
        <end position="67"/>
    </location>
</feature>
<keyword evidence="2" id="KW-1003">Cell membrane</keyword>
<evidence type="ECO:0000256" key="3">
    <source>
        <dbReference type="ARBA" id="ARBA00022692"/>
    </source>
</evidence>
<gene>
    <name evidence="8" type="ORF">GCM10009776_22280</name>
</gene>
<evidence type="ECO:0000256" key="2">
    <source>
        <dbReference type="ARBA" id="ARBA00022475"/>
    </source>
</evidence>
<feature type="transmembrane region" description="Helical" evidence="6">
    <location>
        <begin position="12"/>
        <end position="35"/>
    </location>
</feature>
<dbReference type="Pfam" id="PF13396">
    <property type="entry name" value="PLDc_N"/>
    <property type="match status" value="1"/>
</dbReference>
<dbReference type="EMBL" id="BAAAOG010000003">
    <property type="protein sequence ID" value="GAA1959315.1"/>
    <property type="molecule type" value="Genomic_DNA"/>
</dbReference>
<evidence type="ECO:0000259" key="7">
    <source>
        <dbReference type="Pfam" id="PF13396"/>
    </source>
</evidence>
<evidence type="ECO:0000313" key="8">
    <source>
        <dbReference type="EMBL" id="GAA1959315.1"/>
    </source>
</evidence>
<keyword evidence="9" id="KW-1185">Reference proteome</keyword>
<comment type="subcellular location">
    <subcellularLocation>
        <location evidence="1">Cell membrane</location>
        <topology evidence="1">Multi-pass membrane protein</topology>
    </subcellularLocation>
</comment>
<evidence type="ECO:0000256" key="1">
    <source>
        <dbReference type="ARBA" id="ARBA00004651"/>
    </source>
</evidence>
<keyword evidence="3 6" id="KW-0812">Transmembrane</keyword>
<comment type="caution">
    <text evidence="8">The sequence shown here is derived from an EMBL/GenBank/DDBJ whole genome shotgun (WGS) entry which is preliminary data.</text>
</comment>
<evidence type="ECO:0000256" key="4">
    <source>
        <dbReference type="ARBA" id="ARBA00022989"/>
    </source>
</evidence>
<accession>A0ABN2QWB7</accession>
<evidence type="ECO:0000256" key="6">
    <source>
        <dbReference type="SAM" id="Phobius"/>
    </source>
</evidence>
<sequence>MTHKHRELSAPVGAGLAVFDILQAAFAFLAAWDLWHRPAAEVKGPKAAWVPVLLVKWIGPAAYFLFGVKY</sequence>
<dbReference type="RefSeq" id="WP_344094564.1">
    <property type="nucleotide sequence ID" value="NZ_BAAAOG010000003.1"/>
</dbReference>
<proteinExistence type="predicted"/>
<dbReference type="InterPro" id="IPR027379">
    <property type="entry name" value="CLS_N"/>
</dbReference>
<name>A0ABN2QWB7_9MICO</name>